<accession>A0ABS4CH33</accession>
<dbReference type="InterPro" id="IPR029044">
    <property type="entry name" value="Nucleotide-diphossugar_trans"/>
</dbReference>
<feature type="domain" description="Glycosyltransferase 2-like" evidence="1">
    <location>
        <begin position="279"/>
        <end position="437"/>
    </location>
</feature>
<protein>
    <submittedName>
        <fullName evidence="2">Glycosyltransferase family 2 protein</fullName>
    </submittedName>
</protein>
<reference evidence="2 3" key="1">
    <citation type="submission" date="2020-12" db="EMBL/GenBank/DDBJ databases">
        <title>Vagococcus allomyrinae sp. nov. and Enterococcus lavae sp. nov., isolated from the larvae of Allomyrina dichotoma.</title>
        <authorList>
            <person name="Lee S.D."/>
        </authorList>
    </citation>
    <scope>NUCLEOTIDE SEQUENCE [LARGE SCALE GENOMIC DNA]</scope>
    <source>
        <strain evidence="2 3">BWM-S5</strain>
    </source>
</reference>
<sequence>MDNSFWIRSDRFHLKDKTKYIIDAWLKIDQMISIKLDDQLLDYSIEESDEIQDDTIGRFVKIIVFLPDALESYQSLKVFSSGKEEEVLFEAKVLALLKKKQPIQTCYDKIDVDFAAKTCKVEGWAVSSEPVEINLLDDKNNPVHYEIQRVKRRDVQALYPEYDLDQEIGFIVTFYYGNSKKGTLSIRTSSFVINKELHLSRAYYRRERLQALLKKARVVIKTEGFGNFIRAVFRKLKGKVAPTRALPVSYQEWIKHHLPDEQELKRQRGYTFENRPLISIVIPLYKTPEHYLTQLIDSVKAQSYGNWELCLSDGSGEHSPIKSMLEQFEAEDERIKVVHNEKQLHISENTNEAIKIASGDYIAFADHDDLLTPNALFENILLINKHPDAEVIYSDEDKVDEEGQYVQPHFKSDFNIDMLCSVNYICHFTVVKRSIIDQVGMLRSEYDGAQDHDFILRCVEATSHIYHIPEILYHWRISEDSTSENPESKRYAIDAGKKAVKAHYDRIGIAATVEDGEYFGLYRTRLQRKSDPLVSIIIPNKDHIDDLKLCIDSIEEKSTYKNLEYIIIENNSTEDATFDYYDQLKATNPRVKIVTYEGNFNYSAINNHGASFASGDYYLFMNNDVEIINPETIEELLNYAMREDVGVVGSRLYYPDGTIQHAGVVVGLGGVAAHSFANHVPGDTGYFHRIIVTQDCSAVTAACMMVNRTVFEAVQGFSETLAVAFNDIDFCLKVRALGKLIVYNPYAELYHYESKSRGIEDTPEKIQRFQNEIAVFQSRWSDILEQGDPYYNVNLSLDTQDFSLKSV</sequence>
<dbReference type="Gene3D" id="3.90.550.10">
    <property type="entry name" value="Spore Coat Polysaccharide Biosynthesis Protein SpsA, Chain A"/>
    <property type="match status" value="2"/>
</dbReference>
<dbReference type="Proteomes" id="UP000673375">
    <property type="component" value="Unassembled WGS sequence"/>
</dbReference>
<evidence type="ECO:0000313" key="2">
    <source>
        <dbReference type="EMBL" id="MBP1045325.1"/>
    </source>
</evidence>
<evidence type="ECO:0000259" key="1">
    <source>
        <dbReference type="Pfam" id="PF00535"/>
    </source>
</evidence>
<dbReference type="RefSeq" id="WP_209556095.1">
    <property type="nucleotide sequence ID" value="NZ_JAEDXU010000001.1"/>
</dbReference>
<dbReference type="Pfam" id="PF00535">
    <property type="entry name" value="Glycos_transf_2"/>
    <property type="match status" value="2"/>
</dbReference>
<comment type="caution">
    <text evidence="2">The sequence shown here is derived from an EMBL/GenBank/DDBJ whole genome shotgun (WGS) entry which is preliminary data.</text>
</comment>
<dbReference type="CDD" id="cd04184">
    <property type="entry name" value="GT2_RfbC_Mx_like"/>
    <property type="match status" value="1"/>
</dbReference>
<organism evidence="2 3">
    <name type="scientific">Enterococcus larvae</name>
    <dbReference type="NCBI Taxonomy" id="2794352"/>
    <lineage>
        <taxon>Bacteria</taxon>
        <taxon>Bacillati</taxon>
        <taxon>Bacillota</taxon>
        <taxon>Bacilli</taxon>
        <taxon>Lactobacillales</taxon>
        <taxon>Enterococcaceae</taxon>
        <taxon>Enterococcus</taxon>
    </lineage>
</organism>
<keyword evidence="3" id="KW-1185">Reference proteome</keyword>
<feature type="domain" description="Glycosyltransferase 2-like" evidence="1">
    <location>
        <begin position="535"/>
        <end position="659"/>
    </location>
</feature>
<dbReference type="SUPFAM" id="SSF53448">
    <property type="entry name" value="Nucleotide-diphospho-sugar transferases"/>
    <property type="match status" value="2"/>
</dbReference>
<dbReference type="PANTHER" id="PTHR43179:SF7">
    <property type="entry name" value="RHAMNOSYLTRANSFERASE WBBL"/>
    <property type="match status" value="1"/>
</dbReference>
<dbReference type="EMBL" id="JAEDXU010000001">
    <property type="protein sequence ID" value="MBP1045325.1"/>
    <property type="molecule type" value="Genomic_DNA"/>
</dbReference>
<proteinExistence type="predicted"/>
<dbReference type="InterPro" id="IPR001173">
    <property type="entry name" value="Glyco_trans_2-like"/>
</dbReference>
<evidence type="ECO:0000313" key="3">
    <source>
        <dbReference type="Proteomes" id="UP000673375"/>
    </source>
</evidence>
<dbReference type="PANTHER" id="PTHR43179">
    <property type="entry name" value="RHAMNOSYLTRANSFERASE WBBL"/>
    <property type="match status" value="1"/>
</dbReference>
<name>A0ABS4CH33_9ENTE</name>
<gene>
    <name evidence="2" type="ORF">I6N96_03480</name>
</gene>
<dbReference type="CDD" id="cd04186">
    <property type="entry name" value="GT_2_like_c"/>
    <property type="match status" value="1"/>
</dbReference>